<accession>A0A418Y7H7</accession>
<dbReference type="AlphaFoldDB" id="A0A418Y7H7"/>
<dbReference type="SMART" id="SM00754">
    <property type="entry name" value="CHRD"/>
    <property type="match status" value="1"/>
</dbReference>
<evidence type="ECO:0000313" key="4">
    <source>
        <dbReference type="Proteomes" id="UP000284006"/>
    </source>
</evidence>
<sequence length="229" mass="23475">MPATKPAIDAGVRFLSIQIERPVMKLHRTRFIRVLPAIAMALLASCGGSDYNDMAVPPAGTPPPTEPPPTTPPPTTPPPTTPPPTTPPPTTPPPTTPPPTTPPPTIETYVATLNAASEVPPNPTAGSGSATVSVDTGTRMMTVSATTSGVPGVAGHVHEAPIGVNGPIIFPLAETSPGSGAWGTTVTLTEAQLATLRAGNYYINIHSVVYPNGQVRGQINPSGQPPQPY</sequence>
<evidence type="ECO:0000256" key="1">
    <source>
        <dbReference type="SAM" id="MobiDB-lite"/>
    </source>
</evidence>
<feature type="compositionally biased region" description="Pro residues" evidence="1">
    <location>
        <begin position="59"/>
        <end position="105"/>
    </location>
</feature>
<gene>
    <name evidence="3" type="ORF">D3872_02745</name>
</gene>
<proteinExistence type="predicted"/>
<protein>
    <submittedName>
        <fullName evidence="3">CHRD domain-containing protein</fullName>
    </submittedName>
</protein>
<dbReference type="EMBL" id="QYUP01000023">
    <property type="protein sequence ID" value="RJG25726.1"/>
    <property type="molecule type" value="Genomic_DNA"/>
</dbReference>
<feature type="region of interest" description="Disordered" evidence="1">
    <location>
        <begin position="54"/>
        <end position="106"/>
    </location>
</feature>
<name>A0A418Y7H7_9BURK</name>
<dbReference type="Pfam" id="PF07452">
    <property type="entry name" value="CHRD"/>
    <property type="match status" value="1"/>
</dbReference>
<reference evidence="3 4" key="1">
    <citation type="submission" date="2018-09" db="EMBL/GenBank/DDBJ databases">
        <authorList>
            <person name="Zhu H."/>
        </authorList>
    </citation>
    <scope>NUCLEOTIDE SEQUENCE [LARGE SCALE GENOMIC DNA]</scope>
    <source>
        <strain evidence="3 4">K1S02-61</strain>
    </source>
</reference>
<dbReference type="PROSITE" id="PS50933">
    <property type="entry name" value="CHRD"/>
    <property type="match status" value="1"/>
</dbReference>
<keyword evidence="4" id="KW-1185">Reference proteome</keyword>
<evidence type="ECO:0000259" key="2">
    <source>
        <dbReference type="PROSITE" id="PS50933"/>
    </source>
</evidence>
<dbReference type="InterPro" id="IPR010895">
    <property type="entry name" value="CHRD"/>
</dbReference>
<evidence type="ECO:0000313" key="3">
    <source>
        <dbReference type="EMBL" id="RJG25726.1"/>
    </source>
</evidence>
<comment type="caution">
    <text evidence="3">The sequence shown here is derived from an EMBL/GenBank/DDBJ whole genome shotgun (WGS) entry which is preliminary data.</text>
</comment>
<organism evidence="3 4">
    <name type="scientific">Massilia cavernae</name>
    <dbReference type="NCBI Taxonomy" id="2320864"/>
    <lineage>
        <taxon>Bacteria</taxon>
        <taxon>Pseudomonadati</taxon>
        <taxon>Pseudomonadota</taxon>
        <taxon>Betaproteobacteria</taxon>
        <taxon>Burkholderiales</taxon>
        <taxon>Oxalobacteraceae</taxon>
        <taxon>Telluria group</taxon>
        <taxon>Massilia</taxon>
    </lineage>
</organism>
<dbReference type="Proteomes" id="UP000284006">
    <property type="component" value="Unassembled WGS sequence"/>
</dbReference>
<feature type="domain" description="CHRD" evidence="2">
    <location>
        <begin position="105"/>
        <end position="224"/>
    </location>
</feature>